<reference evidence="2" key="1">
    <citation type="submission" date="2018-05" db="EMBL/GenBank/DDBJ databases">
        <authorList>
            <person name="Lanie J.A."/>
            <person name="Ng W.-L."/>
            <person name="Kazmierczak K.M."/>
            <person name="Andrzejewski T.M."/>
            <person name="Davidsen T.M."/>
            <person name="Wayne K.J."/>
            <person name="Tettelin H."/>
            <person name="Glass J.I."/>
            <person name="Rusch D."/>
            <person name="Podicherti R."/>
            <person name="Tsui H.-C.T."/>
            <person name="Winkler M.E."/>
        </authorList>
    </citation>
    <scope>NUCLEOTIDE SEQUENCE</scope>
</reference>
<dbReference type="AlphaFoldDB" id="A0A382BCM3"/>
<protein>
    <recommendedName>
        <fullName evidence="3">NHL repeat containing protein</fullName>
    </recommendedName>
</protein>
<dbReference type="PANTHER" id="PTHR24104:SF25">
    <property type="entry name" value="PROTEIN LIN-41"/>
    <property type="match status" value="1"/>
</dbReference>
<gene>
    <name evidence="2" type="ORF">METZ01_LOCUS163821</name>
</gene>
<sequence>VDHRLFMSDNYGHRILIFKLDRMNRLLDRGASWALGQVDTGTSVMLPGRNATTMKLPMAMEYDDSYKRLFVADTWNNRVLAFDMTPDQVESGMEASYVLGQKDFVSYEPDTTADRISFGTRSARGIGPSGGRPAELAIDRINQRLFVADGENNRVLIFDMHPDRIQSGARAIGVIGQDDFTSNEMGLSASRFSLPGDMVIDEENQRLFVELPFQDRILVFDVAPSRLQNGLSASYVIGQPDFTSNIPGLSQSGIRQPDGITYDPENHHLYVTDKYNNRILTFDVHPDRLINMPEAIAVIGESDFNNATVGPGIYRDHQDMLFDPRGNYFDPVGRRLFQSEGTNGRMTVFTLPREEYLVDLPARSRLRYASTDALMYSGQEPLTSGYSVTNADDGAKLASVSTHYITNPLRDEGSLRQSRELVSVAMLAATNAANDAVVYVEKTAGSDTGISIVNDNDAAAGIEFTLLDMNGDRDSATRTIEGHSQLSIYGSELIGSGDFTGSIKVSSNLSVNIHALLEADDGNGNRLMSPAPTISGDREVGSYISDLMQSRRILPSIPTGAGSQVRVVLLNPGDNQLSGTIEVTDQQAVSYSISPGQTFIHDIPSDARPLLQGIGIVRAGSGPAPEAFALVSSIRRDGSIGSTHTVTSHQEGTLFWAPLDTYPDVLHHGEIEANLHVVNEKGIPATIFLEWFDIDGNSAGKYERTFNIGGRANLSME</sequence>
<dbReference type="Gene3D" id="2.120.10.30">
    <property type="entry name" value="TolB, C-terminal domain"/>
    <property type="match status" value="1"/>
</dbReference>
<dbReference type="PANTHER" id="PTHR24104">
    <property type="entry name" value="E3 UBIQUITIN-PROTEIN LIGASE NHLRC1-RELATED"/>
    <property type="match status" value="1"/>
</dbReference>
<dbReference type="InterPro" id="IPR011042">
    <property type="entry name" value="6-blade_b-propeller_TolB-like"/>
</dbReference>
<feature type="non-terminal residue" evidence="2">
    <location>
        <position position="1"/>
    </location>
</feature>
<dbReference type="SUPFAM" id="SSF63825">
    <property type="entry name" value="YWTD domain"/>
    <property type="match status" value="1"/>
</dbReference>
<proteinExistence type="predicted"/>
<dbReference type="InterPro" id="IPR001258">
    <property type="entry name" value="NHL_repeat"/>
</dbReference>
<organism evidence="2">
    <name type="scientific">marine metagenome</name>
    <dbReference type="NCBI Taxonomy" id="408172"/>
    <lineage>
        <taxon>unclassified sequences</taxon>
        <taxon>metagenomes</taxon>
        <taxon>ecological metagenomes</taxon>
    </lineage>
</organism>
<feature type="non-terminal residue" evidence="2">
    <location>
        <position position="717"/>
    </location>
</feature>
<dbReference type="InterPro" id="IPR050952">
    <property type="entry name" value="TRIM-NHL_E3_ligases"/>
</dbReference>
<dbReference type="EMBL" id="UINC01028991">
    <property type="protein sequence ID" value="SVB10967.1"/>
    <property type="molecule type" value="Genomic_DNA"/>
</dbReference>
<name>A0A382BCM3_9ZZZZ</name>
<dbReference type="Pfam" id="PF01436">
    <property type="entry name" value="NHL"/>
    <property type="match status" value="1"/>
</dbReference>
<evidence type="ECO:0000313" key="2">
    <source>
        <dbReference type="EMBL" id="SVB10967.1"/>
    </source>
</evidence>
<evidence type="ECO:0000256" key="1">
    <source>
        <dbReference type="ARBA" id="ARBA00022737"/>
    </source>
</evidence>
<dbReference type="PROSITE" id="PS51125">
    <property type="entry name" value="NHL"/>
    <property type="match status" value="1"/>
</dbReference>
<evidence type="ECO:0008006" key="3">
    <source>
        <dbReference type="Google" id="ProtNLM"/>
    </source>
</evidence>
<keyword evidence="1" id="KW-0677">Repeat</keyword>
<accession>A0A382BCM3</accession>
<dbReference type="GO" id="GO:0008270">
    <property type="term" value="F:zinc ion binding"/>
    <property type="evidence" value="ECO:0007669"/>
    <property type="project" value="UniProtKB-KW"/>
</dbReference>